<sequence length="631" mass="69314">MTPGANAWSDRLSRESPGTFAFWRQDQQLSEPNWFGDATDATPEELALLQRSLMGMQSWEAPEEWTPSWESGWGGPDMEVRQMQIRQPVAMKSESEWSGSMWPWSQGLQEDPKPAADEVQAPVLEWTYQGSNPGSNPGPKTDTENNQPPESTTKETDADKGLAEDMASAVALFLAGKDMDEESDDGALQPSPSGENREVLTPATQASLAKELLPSTFGAAAIDAPPFVPGALQMGSADADQPSRRTELRLDGLLPKDLPSSEGMSDFLSVLKCRPLPLELEDKSRLQLLILQPVHGPQCAQPCAQPCSVFKGEVTRIILYCYKNRITPTVKMLQSKLRECQRFSEEQISAILQVCARDAPMLYHIQPPMRGEQPVIFLAKSPIWFQGFVNQEEEQQPQNTNDDAVDKGFQDPEVVKVFQQMLQDENLLLPRQVSEAASKLQQKVQPFWHVSTLELELMLRDAMSKKLLKSWADGMRPVIHRKNAKPMPIGPLAPGACNANNIGLVRAEASINGSQAESELSTENDKDNEAGFSCPGNTLTQARKDVTDLLTELVLAFPSGLRFSTLKEHLRTCNDGLFSETSFTCPAAKNWTEKVNGLSSMFAGAPPGLSKAGKGVIGPSRIRAPGPRSSE</sequence>
<dbReference type="Proteomes" id="UP001178507">
    <property type="component" value="Unassembled WGS sequence"/>
</dbReference>
<gene>
    <name evidence="2" type="ORF">EVOR1521_LOCUS9645</name>
</gene>
<dbReference type="AlphaFoldDB" id="A0AA36I714"/>
<evidence type="ECO:0000313" key="2">
    <source>
        <dbReference type="EMBL" id="CAJ1382227.1"/>
    </source>
</evidence>
<keyword evidence="3" id="KW-1185">Reference proteome</keyword>
<reference evidence="2" key="1">
    <citation type="submission" date="2023-08" db="EMBL/GenBank/DDBJ databases">
        <authorList>
            <person name="Chen Y."/>
            <person name="Shah S."/>
            <person name="Dougan E. K."/>
            <person name="Thang M."/>
            <person name="Chan C."/>
        </authorList>
    </citation>
    <scope>NUCLEOTIDE SEQUENCE</scope>
</reference>
<feature type="region of interest" description="Disordered" evidence="1">
    <location>
        <begin position="91"/>
        <end position="160"/>
    </location>
</feature>
<name>A0AA36I714_9DINO</name>
<accession>A0AA36I714</accession>
<organism evidence="2 3">
    <name type="scientific">Effrenium voratum</name>
    <dbReference type="NCBI Taxonomy" id="2562239"/>
    <lineage>
        <taxon>Eukaryota</taxon>
        <taxon>Sar</taxon>
        <taxon>Alveolata</taxon>
        <taxon>Dinophyceae</taxon>
        <taxon>Suessiales</taxon>
        <taxon>Symbiodiniaceae</taxon>
        <taxon>Effrenium</taxon>
    </lineage>
</organism>
<evidence type="ECO:0000256" key="1">
    <source>
        <dbReference type="SAM" id="MobiDB-lite"/>
    </source>
</evidence>
<dbReference type="EMBL" id="CAUJNA010000883">
    <property type="protein sequence ID" value="CAJ1382227.1"/>
    <property type="molecule type" value="Genomic_DNA"/>
</dbReference>
<protein>
    <submittedName>
        <fullName evidence="2">Uncharacterized protein</fullName>
    </submittedName>
</protein>
<feature type="region of interest" description="Disordered" evidence="1">
    <location>
        <begin position="609"/>
        <end position="631"/>
    </location>
</feature>
<proteinExistence type="predicted"/>
<evidence type="ECO:0000313" key="3">
    <source>
        <dbReference type="Proteomes" id="UP001178507"/>
    </source>
</evidence>
<feature type="region of interest" description="Disordered" evidence="1">
    <location>
        <begin position="514"/>
        <end position="536"/>
    </location>
</feature>
<comment type="caution">
    <text evidence="2">The sequence shown here is derived from an EMBL/GenBank/DDBJ whole genome shotgun (WGS) entry which is preliminary data.</text>
</comment>